<dbReference type="RefSeq" id="WP_268233839.1">
    <property type="nucleotide sequence ID" value="NZ_BMFR01000011.1"/>
</dbReference>
<sequence length="40" mass="4570">MFVVPGFLDMADTVIMFINLELNFNQAIKKAIHLDSFVIL</sequence>
<dbReference type="Proteomes" id="UP000622860">
    <property type="component" value="Unassembled WGS sequence"/>
</dbReference>
<reference evidence="1" key="2">
    <citation type="submission" date="2020-09" db="EMBL/GenBank/DDBJ databases">
        <authorList>
            <person name="Sun Q."/>
            <person name="Zhou Y."/>
        </authorList>
    </citation>
    <scope>NUCLEOTIDE SEQUENCE</scope>
    <source>
        <strain evidence="1">CGMCC 1.12754</strain>
    </source>
</reference>
<proteinExistence type="predicted"/>
<name>A0A917HJ02_9BACI</name>
<evidence type="ECO:0000313" key="2">
    <source>
        <dbReference type="Proteomes" id="UP000622860"/>
    </source>
</evidence>
<protein>
    <submittedName>
        <fullName evidence="1">Uncharacterized protein</fullName>
    </submittedName>
</protein>
<organism evidence="1 2">
    <name type="scientific">Virgibacillus oceani</name>
    <dbReference type="NCBI Taxonomy" id="1479511"/>
    <lineage>
        <taxon>Bacteria</taxon>
        <taxon>Bacillati</taxon>
        <taxon>Bacillota</taxon>
        <taxon>Bacilli</taxon>
        <taxon>Bacillales</taxon>
        <taxon>Bacillaceae</taxon>
        <taxon>Virgibacillus</taxon>
    </lineage>
</organism>
<accession>A0A917HJ02</accession>
<dbReference type="EMBL" id="BMFR01000011">
    <property type="protein sequence ID" value="GGG79700.1"/>
    <property type="molecule type" value="Genomic_DNA"/>
</dbReference>
<dbReference type="AlphaFoldDB" id="A0A917HJ02"/>
<evidence type="ECO:0000313" key="1">
    <source>
        <dbReference type="EMBL" id="GGG79700.1"/>
    </source>
</evidence>
<comment type="caution">
    <text evidence="1">The sequence shown here is derived from an EMBL/GenBank/DDBJ whole genome shotgun (WGS) entry which is preliminary data.</text>
</comment>
<keyword evidence="2" id="KW-1185">Reference proteome</keyword>
<reference evidence="1" key="1">
    <citation type="journal article" date="2014" name="Int. J. Syst. Evol. Microbiol.">
        <title>Complete genome sequence of Corynebacterium casei LMG S-19264T (=DSM 44701T), isolated from a smear-ripened cheese.</title>
        <authorList>
            <consortium name="US DOE Joint Genome Institute (JGI-PGF)"/>
            <person name="Walter F."/>
            <person name="Albersmeier A."/>
            <person name="Kalinowski J."/>
            <person name="Ruckert C."/>
        </authorList>
    </citation>
    <scope>NUCLEOTIDE SEQUENCE</scope>
    <source>
        <strain evidence="1">CGMCC 1.12754</strain>
    </source>
</reference>
<gene>
    <name evidence="1" type="ORF">GCM10011398_26290</name>
</gene>